<evidence type="ECO:0000313" key="1">
    <source>
        <dbReference type="EMBL" id="BBO68845.1"/>
    </source>
</evidence>
<sequence length="86" mass="9573">MLTEGHTWYQDRVVAYLDHFMIRVAQSVCHELSMDPPGHRFQDQDVPKGIMGRGIDLKSQIGSEVLKIRLGNVTGTIPPPSADRTG</sequence>
<name>A0A5K7YKD8_9BACT</name>
<proteinExistence type="predicted"/>
<evidence type="ECO:0000313" key="2">
    <source>
        <dbReference type="Proteomes" id="UP000427906"/>
    </source>
</evidence>
<dbReference type="AlphaFoldDB" id="A0A5K7YKD8"/>
<gene>
    <name evidence="1" type="ORF">DSCA_27750</name>
</gene>
<keyword evidence="2" id="KW-1185">Reference proteome</keyword>
<reference evidence="1 2" key="1">
    <citation type="submission" date="2019-11" db="EMBL/GenBank/DDBJ databases">
        <title>Comparative genomics of hydrocarbon-degrading Desulfosarcina strains.</title>
        <authorList>
            <person name="Watanabe M."/>
            <person name="Kojima H."/>
            <person name="Fukui M."/>
        </authorList>
    </citation>
    <scope>NUCLEOTIDE SEQUENCE [LARGE SCALE GENOMIC DNA]</scope>
    <source>
        <strain evidence="1 2">PL12</strain>
    </source>
</reference>
<protein>
    <submittedName>
        <fullName evidence="1">Uncharacterized protein</fullName>
    </submittedName>
</protein>
<accession>A0A5K7YKD8</accession>
<organism evidence="1 2">
    <name type="scientific">Desulfosarcina alkanivorans</name>
    <dbReference type="NCBI Taxonomy" id="571177"/>
    <lineage>
        <taxon>Bacteria</taxon>
        <taxon>Pseudomonadati</taxon>
        <taxon>Thermodesulfobacteriota</taxon>
        <taxon>Desulfobacteria</taxon>
        <taxon>Desulfobacterales</taxon>
        <taxon>Desulfosarcinaceae</taxon>
        <taxon>Desulfosarcina</taxon>
    </lineage>
</organism>
<dbReference type="Proteomes" id="UP000427906">
    <property type="component" value="Chromosome"/>
</dbReference>
<dbReference type="KEGG" id="dalk:DSCA_27750"/>
<dbReference type="EMBL" id="AP021874">
    <property type="protein sequence ID" value="BBO68845.1"/>
    <property type="molecule type" value="Genomic_DNA"/>
</dbReference>